<evidence type="ECO:0000256" key="1">
    <source>
        <dbReference type="ARBA" id="ARBA00023015"/>
    </source>
</evidence>
<dbReference type="Proteomes" id="UP000189369">
    <property type="component" value="Chromosome"/>
</dbReference>
<proteinExistence type="predicted"/>
<accession>A0A1U9K132</accession>
<dbReference type="STRING" id="643674.PAEH1_09225"/>
<dbReference type="EMBL" id="CP019697">
    <property type="protein sequence ID" value="AQS51694.1"/>
    <property type="molecule type" value="Genomic_DNA"/>
</dbReference>
<dbReference type="PANTHER" id="PTHR43537:SF5">
    <property type="entry name" value="UXU OPERON TRANSCRIPTIONAL REGULATOR"/>
    <property type="match status" value="1"/>
</dbReference>
<evidence type="ECO:0000259" key="4">
    <source>
        <dbReference type="PROSITE" id="PS50949"/>
    </source>
</evidence>
<dbReference type="CDD" id="cd07377">
    <property type="entry name" value="WHTH_GntR"/>
    <property type="match status" value="1"/>
</dbReference>
<evidence type="ECO:0000313" key="6">
    <source>
        <dbReference type="Proteomes" id="UP000189369"/>
    </source>
</evidence>
<dbReference type="Pfam" id="PF07729">
    <property type="entry name" value="FCD"/>
    <property type="match status" value="1"/>
</dbReference>
<dbReference type="KEGG" id="phn:PAEH1_09225"/>
<keyword evidence="1" id="KW-0805">Transcription regulation</keyword>
<dbReference type="PANTHER" id="PTHR43537">
    <property type="entry name" value="TRANSCRIPTIONAL REGULATOR, GNTR FAMILY"/>
    <property type="match status" value="1"/>
</dbReference>
<sequence length="244" mass="27888">MINEKKNIRRRTQSLTQEVAQELTEMIQSGKLKRGDRLPTESELIEQMQVSRTVVREAISHLQAHGLIETRHGIGSFVLDTPTSLNFRIAPESLETLHDIIDVLELRQSLESAAASMAALRRTDLDLEVMKKALEDFQFALSKKENTADSDFEFHLAIAQATKNKYFTKFMSYLGQAVIPRTRIKIQNNNPKMMKEYLNRVHDEHLNIYQAIQSQDPVLASSAMQIHLNNSIQRLKATLSQKES</sequence>
<dbReference type="AlphaFoldDB" id="A0A1U9K132"/>
<dbReference type="InterPro" id="IPR036388">
    <property type="entry name" value="WH-like_DNA-bd_sf"/>
</dbReference>
<dbReference type="SUPFAM" id="SSF46785">
    <property type="entry name" value="Winged helix' DNA-binding domain"/>
    <property type="match status" value="1"/>
</dbReference>
<dbReference type="PRINTS" id="PR00035">
    <property type="entry name" value="HTHGNTR"/>
</dbReference>
<protein>
    <recommendedName>
        <fullName evidence="4">HTH gntR-type domain-containing protein</fullName>
    </recommendedName>
</protein>
<gene>
    <name evidence="5" type="ORF">PAEH1_09225</name>
</gene>
<dbReference type="GO" id="GO:0003677">
    <property type="term" value="F:DNA binding"/>
    <property type="evidence" value="ECO:0007669"/>
    <property type="project" value="UniProtKB-KW"/>
</dbReference>
<dbReference type="InterPro" id="IPR000524">
    <property type="entry name" value="Tscrpt_reg_HTH_GntR"/>
</dbReference>
<dbReference type="Gene3D" id="1.10.10.10">
    <property type="entry name" value="Winged helix-like DNA-binding domain superfamily/Winged helix DNA-binding domain"/>
    <property type="match status" value="1"/>
</dbReference>
<dbReference type="InterPro" id="IPR011711">
    <property type="entry name" value="GntR_C"/>
</dbReference>
<evidence type="ECO:0000256" key="3">
    <source>
        <dbReference type="ARBA" id="ARBA00023163"/>
    </source>
</evidence>
<dbReference type="PROSITE" id="PS50949">
    <property type="entry name" value="HTH_GNTR"/>
    <property type="match status" value="1"/>
</dbReference>
<name>A0A1U9K132_9BURK</name>
<organism evidence="5 6">
    <name type="scientific">Paenalcaligenes hominis</name>
    <dbReference type="NCBI Taxonomy" id="643674"/>
    <lineage>
        <taxon>Bacteria</taxon>
        <taxon>Pseudomonadati</taxon>
        <taxon>Pseudomonadota</taxon>
        <taxon>Betaproteobacteria</taxon>
        <taxon>Burkholderiales</taxon>
        <taxon>Alcaligenaceae</taxon>
        <taxon>Paenalcaligenes</taxon>
    </lineage>
</organism>
<keyword evidence="3" id="KW-0804">Transcription</keyword>
<dbReference type="InterPro" id="IPR036390">
    <property type="entry name" value="WH_DNA-bd_sf"/>
</dbReference>
<dbReference type="SUPFAM" id="SSF48008">
    <property type="entry name" value="GntR ligand-binding domain-like"/>
    <property type="match status" value="1"/>
</dbReference>
<reference evidence="5 6" key="1">
    <citation type="submission" date="2017-01" db="EMBL/GenBank/DDBJ databases">
        <title>Complete Genome Sequence of Paenalcaligenes hominis, Isolated from a paraplegic Patient with neurogenic bladder.</title>
        <authorList>
            <person name="Mukhopadhyay R."/>
            <person name="Joaquin J."/>
            <person name="Hogue R."/>
            <person name="Kilaru A."/>
            <person name="Jospin G."/>
            <person name="Mars K."/>
            <person name="Eisen J.A."/>
            <person name="Chaturvedi V."/>
        </authorList>
    </citation>
    <scope>NUCLEOTIDE SEQUENCE [LARGE SCALE GENOMIC DNA]</scope>
    <source>
        <strain evidence="5 6">15S00501</strain>
    </source>
</reference>
<dbReference type="Gene3D" id="1.20.120.530">
    <property type="entry name" value="GntR ligand-binding domain-like"/>
    <property type="match status" value="1"/>
</dbReference>
<evidence type="ECO:0000313" key="5">
    <source>
        <dbReference type="EMBL" id="AQS51694.1"/>
    </source>
</evidence>
<keyword evidence="2" id="KW-0238">DNA-binding</keyword>
<dbReference type="GO" id="GO:0003700">
    <property type="term" value="F:DNA-binding transcription factor activity"/>
    <property type="evidence" value="ECO:0007669"/>
    <property type="project" value="InterPro"/>
</dbReference>
<feature type="domain" description="HTH gntR-type" evidence="4">
    <location>
        <begin position="13"/>
        <end position="81"/>
    </location>
</feature>
<dbReference type="InterPro" id="IPR008920">
    <property type="entry name" value="TF_FadR/GntR_C"/>
</dbReference>
<dbReference type="OrthoDB" id="1040417at2"/>
<dbReference type="SMART" id="SM00345">
    <property type="entry name" value="HTH_GNTR"/>
    <property type="match status" value="1"/>
</dbReference>
<dbReference type="SMART" id="SM00895">
    <property type="entry name" value="FCD"/>
    <property type="match status" value="1"/>
</dbReference>
<dbReference type="Pfam" id="PF00392">
    <property type="entry name" value="GntR"/>
    <property type="match status" value="1"/>
</dbReference>
<evidence type="ECO:0000256" key="2">
    <source>
        <dbReference type="ARBA" id="ARBA00023125"/>
    </source>
</evidence>